<dbReference type="SMART" id="SM00849">
    <property type="entry name" value="Lactamase_B"/>
    <property type="match status" value="1"/>
</dbReference>
<dbReference type="SUPFAM" id="SSF56281">
    <property type="entry name" value="Metallo-hydrolase/oxidoreductase"/>
    <property type="match status" value="1"/>
</dbReference>
<dbReference type="Gene3D" id="3.60.15.10">
    <property type="entry name" value="Ribonuclease Z/Hydroxyacylglutathione hydrolase-like"/>
    <property type="match status" value="1"/>
</dbReference>
<evidence type="ECO:0000259" key="1">
    <source>
        <dbReference type="SMART" id="SM00849"/>
    </source>
</evidence>
<dbReference type="InterPro" id="IPR036866">
    <property type="entry name" value="RibonucZ/Hydroxyglut_hydro"/>
</dbReference>
<dbReference type="KEGG" id="mbac:BN1209_0884"/>
<dbReference type="AlphaFoldDB" id="A0A0B7IZT1"/>
<dbReference type="CDD" id="cd16279">
    <property type="entry name" value="metallo-hydrolase-like_MBL-fold"/>
    <property type="match status" value="1"/>
</dbReference>
<reference evidence="3" key="1">
    <citation type="submission" date="2014-12" db="EMBL/GenBank/DDBJ databases">
        <authorList>
            <person name="Salcher M.M."/>
        </authorList>
    </citation>
    <scope>NUCLEOTIDE SEQUENCE [LARGE SCALE GENOMIC DNA]</scope>
    <source>
        <strain evidence="3">MMS-10A-171</strain>
    </source>
</reference>
<dbReference type="PANTHER" id="PTHR42663:SF6">
    <property type="entry name" value="HYDROLASE C777.06C-RELATED"/>
    <property type="match status" value="1"/>
</dbReference>
<evidence type="ECO:0000313" key="3">
    <source>
        <dbReference type="Proteomes" id="UP000056322"/>
    </source>
</evidence>
<organism evidence="2 3">
    <name type="scientific">Candidatus Methylopumilus turicensis</name>
    <dbReference type="NCBI Taxonomy" id="1581680"/>
    <lineage>
        <taxon>Bacteria</taxon>
        <taxon>Pseudomonadati</taxon>
        <taxon>Pseudomonadota</taxon>
        <taxon>Betaproteobacteria</taxon>
        <taxon>Nitrosomonadales</taxon>
        <taxon>Methylophilaceae</taxon>
        <taxon>Candidatus Methylopumilus</taxon>
    </lineage>
</organism>
<dbReference type="Pfam" id="PF12706">
    <property type="entry name" value="Lactamase_B_2"/>
    <property type="match status" value="1"/>
</dbReference>
<sequence>MMLGVGSSAGTPVIGCQCQTCRSNNPKNKRLRCSAAIMTDQGDVILIDTGPDLRAQSLRAELTRADAVLYTHTHADHLHGIDDLRAFCQIQKKQIPLYGKSDAMQHIQDKFGYAIRPAGDFWDLPVLSLNPITGPFELFGLTITPIPVKHGYSDILGYRIGNMAYLTDVSDIPASSMSLLKNLDILMLDCLRYTPHYTHINVEQSLAFAGKINALDTYLIHMTHDIDYDKLSTELPDHIHVAFDGLKLNF</sequence>
<dbReference type="PANTHER" id="PTHR42663">
    <property type="entry name" value="HYDROLASE C777.06C-RELATED-RELATED"/>
    <property type="match status" value="1"/>
</dbReference>
<protein>
    <submittedName>
        <fullName evidence="2">Beta-lactamase domain protein</fullName>
    </submittedName>
</protein>
<gene>
    <name evidence="2" type="primary">phnP</name>
    <name evidence="2" type="ORF">BN1209_0884</name>
</gene>
<dbReference type="STRING" id="1581680.BN1209_0884"/>
<evidence type="ECO:0000313" key="2">
    <source>
        <dbReference type="EMBL" id="CEN55927.1"/>
    </source>
</evidence>
<name>A0A0B7IZT1_9PROT</name>
<dbReference type="EMBL" id="LN794158">
    <property type="protein sequence ID" value="CEN55927.1"/>
    <property type="molecule type" value="Genomic_DNA"/>
</dbReference>
<dbReference type="Proteomes" id="UP000056322">
    <property type="component" value="Chromosome 1"/>
</dbReference>
<dbReference type="InterPro" id="IPR001279">
    <property type="entry name" value="Metallo-B-lactamas"/>
</dbReference>
<dbReference type="HOGENOM" id="CLU_044538_2_1_4"/>
<feature type="domain" description="Metallo-beta-lactamase" evidence="1">
    <location>
        <begin position="32"/>
        <end position="199"/>
    </location>
</feature>
<keyword evidence="3" id="KW-1185">Reference proteome</keyword>
<accession>A0A0B7IZT1</accession>
<proteinExistence type="predicted"/>